<comment type="similarity">
    <text evidence="1">Belongs to the bacterial sugar transferase family.</text>
</comment>
<organism evidence="3 4">
    <name type="scientific">Gloeocapsopsis dulcis AAB1 = 1H9</name>
    <dbReference type="NCBI Taxonomy" id="1433147"/>
    <lineage>
        <taxon>Bacteria</taxon>
        <taxon>Bacillati</taxon>
        <taxon>Cyanobacteriota</taxon>
        <taxon>Cyanophyceae</taxon>
        <taxon>Oscillatoriophycideae</taxon>
        <taxon>Chroococcales</taxon>
        <taxon>Chroococcaceae</taxon>
        <taxon>Gloeocapsopsis</taxon>
        <taxon>Gloeocapsopsis dulcis</taxon>
    </lineage>
</organism>
<keyword evidence="3" id="KW-0808">Transferase</keyword>
<dbReference type="Proteomes" id="UP000441797">
    <property type="component" value="Unassembled WGS sequence"/>
</dbReference>
<dbReference type="RefSeq" id="WP_105218301.1">
    <property type="nucleotide sequence ID" value="NZ_CAWPEY010000062.1"/>
</dbReference>
<evidence type="ECO:0000313" key="3">
    <source>
        <dbReference type="EMBL" id="MUL38996.1"/>
    </source>
</evidence>
<protein>
    <submittedName>
        <fullName evidence="3">UDP-galactose phosphate transferase</fullName>
    </submittedName>
</protein>
<evidence type="ECO:0000259" key="2">
    <source>
        <dbReference type="Pfam" id="PF02397"/>
    </source>
</evidence>
<dbReference type="PANTHER" id="PTHR30576">
    <property type="entry name" value="COLANIC BIOSYNTHESIS UDP-GLUCOSE LIPID CARRIER TRANSFERASE"/>
    <property type="match status" value="1"/>
</dbReference>
<dbReference type="InterPro" id="IPR003362">
    <property type="entry name" value="Bact_transf"/>
</dbReference>
<keyword evidence="4" id="KW-1185">Reference proteome</keyword>
<accession>A0A6N8G531</accession>
<name>A0A6N8G531_9CHRO</name>
<proteinExistence type="inferred from homology"/>
<dbReference type="PANTHER" id="PTHR30576:SF8">
    <property type="entry name" value="UNDECAPRENYL-PHOSPHATE GALACTOSE PHOSPHOTRANSFERASE"/>
    <property type="match status" value="1"/>
</dbReference>
<dbReference type="OrthoDB" id="467691at2"/>
<dbReference type="GO" id="GO:0016780">
    <property type="term" value="F:phosphotransferase activity, for other substituted phosphate groups"/>
    <property type="evidence" value="ECO:0007669"/>
    <property type="project" value="TreeGrafter"/>
</dbReference>
<evidence type="ECO:0000313" key="4">
    <source>
        <dbReference type="Proteomes" id="UP000441797"/>
    </source>
</evidence>
<dbReference type="Pfam" id="PF02397">
    <property type="entry name" value="Bac_transf"/>
    <property type="match status" value="1"/>
</dbReference>
<evidence type="ECO:0000256" key="1">
    <source>
        <dbReference type="ARBA" id="ARBA00006464"/>
    </source>
</evidence>
<gene>
    <name evidence="3" type="ORF">BWI75_22495</name>
</gene>
<comment type="caution">
    <text evidence="3">The sequence shown here is derived from an EMBL/GenBank/DDBJ whole genome shotgun (WGS) entry which is preliminary data.</text>
</comment>
<dbReference type="AlphaFoldDB" id="A0A6N8G531"/>
<reference evidence="3 4" key="1">
    <citation type="journal article" date="2019" name="Front. Microbiol.">
        <title>Genomic Features for Desiccation Tolerance and Sugar Biosynthesis in the Extremophile Gloeocapsopsis sp. UTEX B3054.</title>
        <authorList>
            <person name="Urrejola C."/>
            <person name="Alcorta J."/>
            <person name="Salas L."/>
            <person name="Vasquez M."/>
            <person name="Polz M.F."/>
            <person name="Vicuna R."/>
            <person name="Diez B."/>
        </authorList>
    </citation>
    <scope>NUCLEOTIDE SEQUENCE [LARGE SCALE GENOMIC DNA]</scope>
    <source>
        <strain evidence="3 4">1H9</strain>
    </source>
</reference>
<feature type="domain" description="Bacterial sugar transferase" evidence="2">
    <location>
        <begin position="17"/>
        <end position="192"/>
    </location>
</feature>
<sequence>MNLKLSILLREFSRLVKSLMDKVAATIALSCLFPIMLGVAIAIATQIGRPIFFTQQRPGKDGKIFSFYKFRSMTNECDTQGNLLPDEQRLTPLGQLLRRTSLDELPQLWNVLKGDMSIIGPRPLLVKYLDRYTPEQARRHEVKPGITGLAQINGRNALSWEERFKLDVWYVDHWSLWLDLKIIFLTVYKVLQSEGINQQGYATCEEFKGSWSENYTLEEQNQEQATT</sequence>
<dbReference type="EMBL" id="NAPY01000056">
    <property type="protein sequence ID" value="MUL38996.1"/>
    <property type="molecule type" value="Genomic_DNA"/>
</dbReference>